<evidence type="ECO:0000313" key="8">
    <source>
        <dbReference type="EMBL" id="GMH20764.1"/>
    </source>
</evidence>
<dbReference type="AlphaFoldDB" id="A0AAD3T1A9"/>
<evidence type="ECO:0000256" key="6">
    <source>
        <dbReference type="PIRSR" id="PIRSR602403-1"/>
    </source>
</evidence>
<dbReference type="InterPro" id="IPR001128">
    <property type="entry name" value="Cyt_P450"/>
</dbReference>
<evidence type="ECO:0000256" key="3">
    <source>
        <dbReference type="ARBA" id="ARBA00022723"/>
    </source>
</evidence>
<keyword evidence="7" id="KW-0503">Monooxygenase</keyword>
<comment type="cofactor">
    <cofactor evidence="1 6">
        <name>heme</name>
        <dbReference type="ChEBI" id="CHEBI:30413"/>
    </cofactor>
</comment>
<name>A0AAD3T1A9_NEPGR</name>
<dbReference type="Pfam" id="PF00067">
    <property type="entry name" value="p450"/>
    <property type="match status" value="1"/>
</dbReference>
<keyword evidence="9" id="KW-1185">Reference proteome</keyword>
<keyword evidence="3 6" id="KW-0479">Metal-binding</keyword>
<reference evidence="8" key="1">
    <citation type="submission" date="2023-05" db="EMBL/GenBank/DDBJ databases">
        <title>Nepenthes gracilis genome sequencing.</title>
        <authorList>
            <person name="Fukushima K."/>
        </authorList>
    </citation>
    <scope>NUCLEOTIDE SEQUENCE</scope>
    <source>
        <strain evidence="8">SING2019-196</strain>
    </source>
</reference>
<dbReference type="InterPro" id="IPR036396">
    <property type="entry name" value="Cyt_P450_sf"/>
</dbReference>
<keyword evidence="5 6" id="KW-0408">Iron</keyword>
<evidence type="ECO:0000256" key="7">
    <source>
        <dbReference type="RuleBase" id="RU000461"/>
    </source>
</evidence>
<dbReference type="PRINTS" id="PR00465">
    <property type="entry name" value="EP450IV"/>
</dbReference>
<evidence type="ECO:0008006" key="10">
    <source>
        <dbReference type="Google" id="ProtNLM"/>
    </source>
</evidence>
<comment type="similarity">
    <text evidence="2 7">Belongs to the cytochrome P450 family.</text>
</comment>
<dbReference type="SUPFAM" id="SSF48264">
    <property type="entry name" value="Cytochrome P450"/>
    <property type="match status" value="1"/>
</dbReference>
<feature type="binding site" description="axial binding residue" evidence="6">
    <location>
        <position position="200"/>
    </location>
    <ligand>
        <name>heme</name>
        <dbReference type="ChEBI" id="CHEBI:30413"/>
    </ligand>
    <ligandPart>
        <name>Fe</name>
        <dbReference type="ChEBI" id="CHEBI:18248"/>
    </ligandPart>
</feature>
<dbReference type="GO" id="GO:0006629">
    <property type="term" value="P:lipid metabolic process"/>
    <property type="evidence" value="ECO:0007669"/>
    <property type="project" value="UniProtKB-ARBA"/>
</dbReference>
<organism evidence="8 9">
    <name type="scientific">Nepenthes gracilis</name>
    <name type="common">Slender pitcher plant</name>
    <dbReference type="NCBI Taxonomy" id="150966"/>
    <lineage>
        <taxon>Eukaryota</taxon>
        <taxon>Viridiplantae</taxon>
        <taxon>Streptophyta</taxon>
        <taxon>Embryophyta</taxon>
        <taxon>Tracheophyta</taxon>
        <taxon>Spermatophyta</taxon>
        <taxon>Magnoliopsida</taxon>
        <taxon>eudicotyledons</taxon>
        <taxon>Gunneridae</taxon>
        <taxon>Pentapetalae</taxon>
        <taxon>Caryophyllales</taxon>
        <taxon>Nepenthaceae</taxon>
        <taxon>Nepenthes</taxon>
    </lineage>
</organism>
<dbReference type="Gene3D" id="1.10.630.10">
    <property type="entry name" value="Cytochrome P450"/>
    <property type="match status" value="1"/>
</dbReference>
<keyword evidence="4 7" id="KW-0560">Oxidoreductase</keyword>
<protein>
    <recommendedName>
        <fullName evidence="10">Cytochrome P450</fullName>
    </recommendedName>
</protein>
<sequence length="254" mass="29174">MIKNCNGSERLLLPLTTHEISSSRLGSCTRAVKGDFAEWAAPNELWASDAEPSRDSSSVALVGFFWLYTKTQTWKRKLSEIGEIINSEECKQRESTGIVFQKDELEKMVYLQAALSESMRLYPPAPINLKEVEEDDVYPDGKRTRKGDIVFYHIFAMGRMESIWGKDCNEFRPERWIKDGQFVSSKHFKYTVFNGGPRFCVGQKFAYLQTEMLATSILLRYKVIVAEGQVFSPKITTALYMKYGLLVTFQPRQE</sequence>
<evidence type="ECO:0000256" key="1">
    <source>
        <dbReference type="ARBA" id="ARBA00001971"/>
    </source>
</evidence>
<comment type="caution">
    <text evidence="8">The sequence shown here is derived from an EMBL/GenBank/DDBJ whole genome shotgun (WGS) entry which is preliminary data.</text>
</comment>
<dbReference type="PANTHER" id="PTHR24296">
    <property type="entry name" value="CYTOCHROME P450"/>
    <property type="match status" value="1"/>
</dbReference>
<dbReference type="GO" id="GO:0004497">
    <property type="term" value="F:monooxygenase activity"/>
    <property type="evidence" value="ECO:0007669"/>
    <property type="project" value="UniProtKB-KW"/>
</dbReference>
<accession>A0AAD3T1A9</accession>
<evidence type="ECO:0000313" key="9">
    <source>
        <dbReference type="Proteomes" id="UP001279734"/>
    </source>
</evidence>
<dbReference type="InterPro" id="IPR002403">
    <property type="entry name" value="Cyt_P450_E_grp-IV"/>
</dbReference>
<evidence type="ECO:0000256" key="2">
    <source>
        <dbReference type="ARBA" id="ARBA00010617"/>
    </source>
</evidence>
<dbReference type="PROSITE" id="PS00086">
    <property type="entry name" value="CYTOCHROME_P450"/>
    <property type="match status" value="1"/>
</dbReference>
<proteinExistence type="inferred from homology"/>
<dbReference type="GO" id="GO:0016705">
    <property type="term" value="F:oxidoreductase activity, acting on paired donors, with incorporation or reduction of molecular oxygen"/>
    <property type="evidence" value="ECO:0007669"/>
    <property type="project" value="InterPro"/>
</dbReference>
<evidence type="ECO:0000256" key="5">
    <source>
        <dbReference type="ARBA" id="ARBA00023004"/>
    </source>
</evidence>
<evidence type="ECO:0000256" key="4">
    <source>
        <dbReference type="ARBA" id="ARBA00023002"/>
    </source>
</evidence>
<dbReference type="InterPro" id="IPR017972">
    <property type="entry name" value="Cyt_P450_CS"/>
</dbReference>
<gene>
    <name evidence="8" type="ORF">Nepgr_022606</name>
</gene>
<keyword evidence="6 7" id="KW-0349">Heme</keyword>
<dbReference type="Proteomes" id="UP001279734">
    <property type="component" value="Unassembled WGS sequence"/>
</dbReference>
<dbReference type="GO" id="GO:0020037">
    <property type="term" value="F:heme binding"/>
    <property type="evidence" value="ECO:0007669"/>
    <property type="project" value="InterPro"/>
</dbReference>
<dbReference type="GO" id="GO:0005506">
    <property type="term" value="F:iron ion binding"/>
    <property type="evidence" value="ECO:0007669"/>
    <property type="project" value="InterPro"/>
</dbReference>
<dbReference type="EMBL" id="BSYO01000022">
    <property type="protein sequence ID" value="GMH20764.1"/>
    <property type="molecule type" value="Genomic_DNA"/>
</dbReference>